<dbReference type="RefSeq" id="WP_174136438.1">
    <property type="nucleotide sequence ID" value="NZ_JABUFE010000003.1"/>
</dbReference>
<comment type="similarity">
    <text evidence="1">Belongs to the Fur family.</text>
</comment>
<dbReference type="Gene3D" id="3.30.1490.190">
    <property type="match status" value="1"/>
</dbReference>
<evidence type="ECO:0000256" key="6">
    <source>
        <dbReference type="ARBA" id="ARBA00023163"/>
    </source>
</evidence>
<evidence type="ECO:0000256" key="5">
    <source>
        <dbReference type="ARBA" id="ARBA00023125"/>
    </source>
</evidence>
<accession>A0ABX2IPX5</accession>
<dbReference type="InterPro" id="IPR036388">
    <property type="entry name" value="WH-like_DNA-bd_sf"/>
</dbReference>
<dbReference type="PANTHER" id="PTHR33202:SF6">
    <property type="entry name" value="ZINC UPTAKE REGULATION PROTEIN"/>
    <property type="match status" value="1"/>
</dbReference>
<dbReference type="InterPro" id="IPR036390">
    <property type="entry name" value="WH_DNA-bd_sf"/>
</dbReference>
<dbReference type="InterPro" id="IPR043135">
    <property type="entry name" value="Fur_C"/>
</dbReference>
<sequence>MSRGISFEKHDHASCVNEALDVADQFCKAHKLQLTKVRRRVLEILLGQHKAIGAYDILAQLKAEGLGSQPPVVYRALDFLVSHNFVHKVEKLNAYVACSHSGQHHSPAFMICRMCDAVAEMQTSPKAGVFGATAREIGFEIENAVIEAEGICPSCQKDDAAQ</sequence>
<proteinExistence type="inferred from homology"/>
<comment type="caution">
    <text evidence="7">The sequence shown here is derived from an EMBL/GenBank/DDBJ whole genome shotgun (WGS) entry which is preliminary data.</text>
</comment>
<organism evidence="7 8">
    <name type="scientific">Parasulfitobacter algicola</name>
    <dbReference type="NCBI Taxonomy" id="2614809"/>
    <lineage>
        <taxon>Bacteria</taxon>
        <taxon>Pseudomonadati</taxon>
        <taxon>Pseudomonadota</taxon>
        <taxon>Alphaproteobacteria</taxon>
        <taxon>Rhodobacterales</taxon>
        <taxon>Roseobacteraceae</taxon>
        <taxon>Parasulfitobacter</taxon>
    </lineage>
</organism>
<keyword evidence="2" id="KW-0678">Repressor</keyword>
<keyword evidence="8" id="KW-1185">Reference proteome</keyword>
<gene>
    <name evidence="7" type="ORF">HRQ87_06305</name>
</gene>
<evidence type="ECO:0000256" key="4">
    <source>
        <dbReference type="ARBA" id="ARBA00023015"/>
    </source>
</evidence>
<evidence type="ECO:0000256" key="1">
    <source>
        <dbReference type="ARBA" id="ARBA00007957"/>
    </source>
</evidence>
<dbReference type="InterPro" id="IPR002481">
    <property type="entry name" value="FUR"/>
</dbReference>
<keyword evidence="3" id="KW-0862">Zinc</keyword>
<dbReference type="Gene3D" id="1.10.10.10">
    <property type="entry name" value="Winged helix-like DNA-binding domain superfamily/Winged helix DNA-binding domain"/>
    <property type="match status" value="1"/>
</dbReference>
<dbReference type="SUPFAM" id="SSF46785">
    <property type="entry name" value="Winged helix' DNA-binding domain"/>
    <property type="match status" value="1"/>
</dbReference>
<evidence type="ECO:0000256" key="3">
    <source>
        <dbReference type="ARBA" id="ARBA00022833"/>
    </source>
</evidence>
<name>A0ABX2IPX5_9RHOB</name>
<reference evidence="7 8" key="1">
    <citation type="submission" date="2020-06" db="EMBL/GenBank/DDBJ databases">
        <title>Sulfitobacter algicola sp. nov., isolated from green algae.</title>
        <authorList>
            <person name="Wang C."/>
        </authorList>
    </citation>
    <scope>NUCLEOTIDE SEQUENCE [LARGE SCALE GENOMIC DNA]</scope>
    <source>
        <strain evidence="7 8">1151</strain>
    </source>
</reference>
<evidence type="ECO:0000256" key="2">
    <source>
        <dbReference type="ARBA" id="ARBA00022491"/>
    </source>
</evidence>
<evidence type="ECO:0000313" key="7">
    <source>
        <dbReference type="EMBL" id="NSX54410.1"/>
    </source>
</evidence>
<dbReference type="PANTHER" id="PTHR33202">
    <property type="entry name" value="ZINC UPTAKE REGULATION PROTEIN"/>
    <property type="match status" value="1"/>
</dbReference>
<dbReference type="Proteomes" id="UP000777935">
    <property type="component" value="Unassembled WGS sequence"/>
</dbReference>
<dbReference type="EMBL" id="JABUFE010000003">
    <property type="protein sequence ID" value="NSX54410.1"/>
    <property type="molecule type" value="Genomic_DNA"/>
</dbReference>
<keyword evidence="5" id="KW-0238">DNA-binding</keyword>
<keyword evidence="4" id="KW-0805">Transcription regulation</keyword>
<evidence type="ECO:0000313" key="8">
    <source>
        <dbReference type="Proteomes" id="UP000777935"/>
    </source>
</evidence>
<keyword evidence="6" id="KW-0804">Transcription</keyword>
<protein>
    <submittedName>
        <fullName evidence="7">Transcriptional repressor</fullName>
    </submittedName>
</protein>
<dbReference type="Pfam" id="PF01475">
    <property type="entry name" value="FUR"/>
    <property type="match status" value="1"/>
</dbReference>